<keyword evidence="2" id="KW-1185">Reference proteome</keyword>
<organism evidence="1 2">
    <name type="scientific">Cognatiyoonia sediminum</name>
    <dbReference type="NCBI Taxonomy" id="1508389"/>
    <lineage>
        <taxon>Bacteria</taxon>
        <taxon>Pseudomonadati</taxon>
        <taxon>Pseudomonadota</taxon>
        <taxon>Alphaproteobacteria</taxon>
        <taxon>Rhodobacterales</taxon>
        <taxon>Paracoccaceae</taxon>
        <taxon>Cognatiyoonia</taxon>
    </lineage>
</organism>
<dbReference type="RefSeq" id="WP_072902706.1">
    <property type="nucleotide sequence ID" value="NZ_FQXB01000007.1"/>
</dbReference>
<reference evidence="1 2" key="1">
    <citation type="submission" date="2016-11" db="EMBL/GenBank/DDBJ databases">
        <authorList>
            <person name="Jaros S."/>
            <person name="Januszkiewicz K."/>
            <person name="Wedrychowicz H."/>
        </authorList>
    </citation>
    <scope>NUCLEOTIDE SEQUENCE [LARGE SCALE GENOMIC DNA]</scope>
    <source>
        <strain evidence="1 2">DSM 28715</strain>
    </source>
</reference>
<sequence>MTEDDLARALAPHHLTSLGHCPMEGGTLCLIGPDEPTFWPAFKQSPEYQDGDTNPMDRWSLRVLTEVAQDLGAKPFFPFQGPPYRPFQTWALQTGRFANSAIGFLAHDERGLFASFRGALWLPALWPLAPNTAPALSATAMCAAACPVDALADGYDVAACKTHVASPQGQDCRKGGCLSRRACAIGRDRRLPEQSAFHMKAFL</sequence>
<evidence type="ECO:0008006" key="3">
    <source>
        <dbReference type="Google" id="ProtNLM"/>
    </source>
</evidence>
<dbReference type="STRING" id="1508389.SAMN05444003_3140"/>
<proteinExistence type="predicted"/>
<evidence type="ECO:0000313" key="2">
    <source>
        <dbReference type="Proteomes" id="UP000184074"/>
    </source>
</evidence>
<dbReference type="EMBL" id="FQXB01000007">
    <property type="protein sequence ID" value="SHH42502.1"/>
    <property type="molecule type" value="Genomic_DNA"/>
</dbReference>
<dbReference type="Proteomes" id="UP000184074">
    <property type="component" value="Unassembled WGS sequence"/>
</dbReference>
<name>A0A1M5SVD2_9RHOB</name>
<dbReference type="AlphaFoldDB" id="A0A1M5SVD2"/>
<evidence type="ECO:0000313" key="1">
    <source>
        <dbReference type="EMBL" id="SHH42502.1"/>
    </source>
</evidence>
<gene>
    <name evidence="1" type="ORF">SAMN05444003_3140</name>
</gene>
<accession>A0A1M5SVD2</accession>
<dbReference type="OrthoDB" id="8279740at2"/>
<protein>
    <recommendedName>
        <fullName evidence="3">4Fe-4S ferredoxin-type domain-containing protein</fullName>
    </recommendedName>
</protein>